<evidence type="ECO:0000256" key="3">
    <source>
        <dbReference type="ARBA" id="ARBA00022475"/>
    </source>
</evidence>
<dbReference type="PROSITE" id="PS50928">
    <property type="entry name" value="ABC_TM1"/>
    <property type="match status" value="1"/>
</dbReference>
<keyword evidence="3" id="KW-1003">Cell membrane</keyword>
<dbReference type="InterPro" id="IPR000515">
    <property type="entry name" value="MetI-like"/>
</dbReference>
<keyword evidence="4 7" id="KW-0812">Transmembrane</keyword>
<keyword evidence="2 7" id="KW-0813">Transport</keyword>
<keyword evidence="5 7" id="KW-1133">Transmembrane helix</keyword>
<feature type="transmembrane region" description="Helical" evidence="7">
    <location>
        <begin position="153"/>
        <end position="173"/>
    </location>
</feature>
<sequence length="318" mass="34334">MSTLSTGATAASGRPGRNPRKPPRLVQEFRKALFSTPATIIASIYLVLLVLAAIIAPLITRWAGVDPYSFNEDTIDPALGGIPLGLFGGMSADHPFGVEPLNGRDLFARVLYGARLSLSIAGIATLLTATIGVVLGVLAGYVGGRLDQMISRLMDFVMAFPALIFMIAILSAVPQVDRMVMLVVVLSFFGWPQIARVVRGQVLSVKNREYVEAATASGGRNRHIIFQEVLPNVSGSIIVMVTLMIPNYIATEAGLSFLGVGVRPPDPSWGQMIYSAVPWFSTAPHFFIVPGIFLSMTILACMIVGDEYERRLGRVIER</sequence>
<dbReference type="InterPro" id="IPR050366">
    <property type="entry name" value="BP-dependent_transpt_permease"/>
</dbReference>
<feature type="transmembrane region" description="Helical" evidence="7">
    <location>
        <begin position="285"/>
        <end position="304"/>
    </location>
</feature>
<dbReference type="Pfam" id="PF00528">
    <property type="entry name" value="BPD_transp_1"/>
    <property type="match status" value="1"/>
</dbReference>
<evidence type="ECO:0000256" key="1">
    <source>
        <dbReference type="ARBA" id="ARBA00004651"/>
    </source>
</evidence>
<dbReference type="Gene3D" id="1.10.3720.10">
    <property type="entry name" value="MetI-like"/>
    <property type="match status" value="1"/>
</dbReference>
<feature type="domain" description="ABC transmembrane type-1" evidence="9">
    <location>
        <begin position="114"/>
        <end position="305"/>
    </location>
</feature>
<proteinExistence type="inferred from homology"/>
<feature type="transmembrane region" description="Helical" evidence="7">
    <location>
        <begin position="229"/>
        <end position="249"/>
    </location>
</feature>
<dbReference type="SUPFAM" id="SSF161098">
    <property type="entry name" value="MetI-like"/>
    <property type="match status" value="1"/>
</dbReference>
<organism evidence="10 11">
    <name type="scientific">Citricoccus nitrophenolicus</name>
    <dbReference type="NCBI Taxonomy" id="863575"/>
    <lineage>
        <taxon>Bacteria</taxon>
        <taxon>Bacillati</taxon>
        <taxon>Actinomycetota</taxon>
        <taxon>Actinomycetes</taxon>
        <taxon>Micrococcales</taxon>
        <taxon>Micrococcaceae</taxon>
        <taxon>Citricoccus</taxon>
    </lineage>
</organism>
<protein>
    <submittedName>
        <fullName evidence="10">ABC transporter permease</fullName>
    </submittedName>
</protein>
<feature type="transmembrane region" description="Helical" evidence="7">
    <location>
        <begin position="32"/>
        <end position="59"/>
    </location>
</feature>
<evidence type="ECO:0000256" key="2">
    <source>
        <dbReference type="ARBA" id="ARBA00022448"/>
    </source>
</evidence>
<dbReference type="RefSeq" id="WP_347921487.1">
    <property type="nucleotide sequence ID" value="NZ_JBDXMX010000006.1"/>
</dbReference>
<gene>
    <name evidence="10" type="ORF">ABDK96_13860</name>
</gene>
<name>A0ABV0IKT0_9MICC</name>
<evidence type="ECO:0000256" key="6">
    <source>
        <dbReference type="ARBA" id="ARBA00023136"/>
    </source>
</evidence>
<comment type="caution">
    <text evidence="10">The sequence shown here is derived from an EMBL/GenBank/DDBJ whole genome shotgun (WGS) entry which is preliminary data.</text>
</comment>
<evidence type="ECO:0000256" key="5">
    <source>
        <dbReference type="ARBA" id="ARBA00022989"/>
    </source>
</evidence>
<dbReference type="CDD" id="cd06261">
    <property type="entry name" value="TM_PBP2"/>
    <property type="match status" value="1"/>
</dbReference>
<keyword evidence="11" id="KW-1185">Reference proteome</keyword>
<evidence type="ECO:0000256" key="4">
    <source>
        <dbReference type="ARBA" id="ARBA00022692"/>
    </source>
</evidence>
<evidence type="ECO:0000256" key="7">
    <source>
        <dbReference type="RuleBase" id="RU363032"/>
    </source>
</evidence>
<dbReference type="InterPro" id="IPR035906">
    <property type="entry name" value="MetI-like_sf"/>
</dbReference>
<evidence type="ECO:0000256" key="8">
    <source>
        <dbReference type="SAM" id="MobiDB-lite"/>
    </source>
</evidence>
<evidence type="ECO:0000259" key="9">
    <source>
        <dbReference type="PROSITE" id="PS50928"/>
    </source>
</evidence>
<accession>A0ABV0IKT0</accession>
<dbReference type="Proteomes" id="UP001484097">
    <property type="component" value="Unassembled WGS sequence"/>
</dbReference>
<dbReference type="PANTHER" id="PTHR43386:SF1">
    <property type="entry name" value="D,D-DIPEPTIDE TRANSPORT SYSTEM PERMEASE PROTEIN DDPC-RELATED"/>
    <property type="match status" value="1"/>
</dbReference>
<evidence type="ECO:0000313" key="10">
    <source>
        <dbReference type="EMBL" id="MEO9248767.1"/>
    </source>
</evidence>
<evidence type="ECO:0000313" key="11">
    <source>
        <dbReference type="Proteomes" id="UP001484097"/>
    </source>
</evidence>
<feature type="transmembrane region" description="Helical" evidence="7">
    <location>
        <begin position="179"/>
        <end position="198"/>
    </location>
</feature>
<reference evidence="10 11" key="1">
    <citation type="submission" date="2024-05" db="EMBL/GenBank/DDBJ databases">
        <authorList>
            <person name="Yi C."/>
        </authorList>
    </citation>
    <scope>NUCLEOTIDE SEQUENCE [LARGE SCALE GENOMIC DNA]</scope>
    <source>
        <strain evidence="10 11">XS13</strain>
    </source>
</reference>
<keyword evidence="6 7" id="KW-0472">Membrane</keyword>
<dbReference type="PANTHER" id="PTHR43386">
    <property type="entry name" value="OLIGOPEPTIDE TRANSPORT SYSTEM PERMEASE PROTEIN APPC"/>
    <property type="match status" value="1"/>
</dbReference>
<dbReference type="EMBL" id="JBDXMX010000006">
    <property type="protein sequence ID" value="MEO9248767.1"/>
    <property type="molecule type" value="Genomic_DNA"/>
</dbReference>
<feature type="region of interest" description="Disordered" evidence="8">
    <location>
        <begin position="1"/>
        <end position="23"/>
    </location>
</feature>
<feature type="transmembrane region" description="Helical" evidence="7">
    <location>
        <begin position="116"/>
        <end position="141"/>
    </location>
</feature>
<comment type="subcellular location">
    <subcellularLocation>
        <location evidence="1 7">Cell membrane</location>
        <topology evidence="1 7">Multi-pass membrane protein</topology>
    </subcellularLocation>
</comment>
<comment type="similarity">
    <text evidence="7">Belongs to the binding-protein-dependent transport system permease family.</text>
</comment>